<sequence length="270" mass="29626">MTRVTVTDSNRMISGNHIMLRHRTSLAAAFRWEMRKAGNLWYWITTALFDAIGMFNGWSQYADYQDEFVRQNVTWTAIWGQAILLPSMVFMPMLVAAFAAQIESNEHHGRNWQRLNAVGTVDVAVAGKMLHGCMVSFLTVLVFEVEFILVGRFVMGFDLAQSGPFLLRSIPLTLSVWAIVTMTQVVSVKTESFAGTMSVMMILTIGGCVLSLAAPAIAQLYPLALITSASAVRDLAGIADPGSMIVSTAASGTWILIGAVVFRRLARRAI</sequence>
<keyword evidence="1" id="KW-1133">Transmembrane helix</keyword>
<protein>
    <submittedName>
        <fullName evidence="2">ABC-2 family transporter protein</fullName>
    </submittedName>
</protein>
<reference evidence="2 3" key="1">
    <citation type="submission" date="2017-05" db="EMBL/GenBank/DDBJ databases">
        <title>Bifidobacterium vansinderenii sp. nov.</title>
        <authorList>
            <person name="Lugli G.A."/>
            <person name="Duranti S."/>
            <person name="Mangifesta M."/>
        </authorList>
    </citation>
    <scope>NUCLEOTIDE SEQUENCE [LARGE SCALE GENOMIC DNA]</scope>
    <source>
        <strain evidence="2 3">Tam10B</strain>
    </source>
</reference>
<feature type="transmembrane region" description="Helical" evidence="1">
    <location>
        <begin position="40"/>
        <end position="58"/>
    </location>
</feature>
<feature type="transmembrane region" description="Helical" evidence="1">
    <location>
        <begin position="166"/>
        <end position="187"/>
    </location>
</feature>
<gene>
    <name evidence="2" type="ORF">Tam10B_0300</name>
</gene>
<proteinExistence type="predicted"/>
<name>A0A229W093_9BIFI</name>
<evidence type="ECO:0000256" key="1">
    <source>
        <dbReference type="SAM" id="Phobius"/>
    </source>
</evidence>
<accession>A0A229W093</accession>
<dbReference type="EMBL" id="NEWD01000004">
    <property type="protein sequence ID" value="OXN01299.1"/>
    <property type="molecule type" value="Genomic_DNA"/>
</dbReference>
<feature type="transmembrane region" description="Helical" evidence="1">
    <location>
        <begin position="135"/>
        <end position="154"/>
    </location>
</feature>
<evidence type="ECO:0000313" key="2">
    <source>
        <dbReference type="EMBL" id="OXN01299.1"/>
    </source>
</evidence>
<keyword evidence="3" id="KW-1185">Reference proteome</keyword>
<organism evidence="2 3">
    <name type="scientific">Bifidobacterium vansinderenii</name>
    <dbReference type="NCBI Taxonomy" id="1984871"/>
    <lineage>
        <taxon>Bacteria</taxon>
        <taxon>Bacillati</taxon>
        <taxon>Actinomycetota</taxon>
        <taxon>Actinomycetes</taxon>
        <taxon>Bifidobacteriales</taxon>
        <taxon>Bifidobacteriaceae</taxon>
        <taxon>Bifidobacterium</taxon>
    </lineage>
</organism>
<feature type="transmembrane region" description="Helical" evidence="1">
    <location>
        <begin position="199"/>
        <end position="221"/>
    </location>
</feature>
<dbReference type="Proteomes" id="UP000215433">
    <property type="component" value="Unassembled WGS sequence"/>
</dbReference>
<dbReference type="Pfam" id="PF12730">
    <property type="entry name" value="ABC2_membrane_4"/>
    <property type="match status" value="1"/>
</dbReference>
<feature type="transmembrane region" description="Helical" evidence="1">
    <location>
        <begin position="241"/>
        <end position="262"/>
    </location>
</feature>
<keyword evidence="1" id="KW-0812">Transmembrane</keyword>
<evidence type="ECO:0000313" key="3">
    <source>
        <dbReference type="Proteomes" id="UP000215433"/>
    </source>
</evidence>
<comment type="caution">
    <text evidence="2">The sequence shown here is derived from an EMBL/GenBank/DDBJ whole genome shotgun (WGS) entry which is preliminary data.</text>
</comment>
<dbReference type="AlphaFoldDB" id="A0A229W093"/>
<keyword evidence="1" id="KW-0472">Membrane</keyword>
<feature type="transmembrane region" description="Helical" evidence="1">
    <location>
        <begin position="78"/>
        <end position="100"/>
    </location>
</feature>